<organism evidence="5 6">
    <name type="scientific">Mesorhabditis spiculigera</name>
    <dbReference type="NCBI Taxonomy" id="96644"/>
    <lineage>
        <taxon>Eukaryota</taxon>
        <taxon>Metazoa</taxon>
        <taxon>Ecdysozoa</taxon>
        <taxon>Nematoda</taxon>
        <taxon>Chromadorea</taxon>
        <taxon>Rhabditida</taxon>
        <taxon>Rhabditina</taxon>
        <taxon>Rhabditomorpha</taxon>
        <taxon>Rhabditoidea</taxon>
        <taxon>Rhabditidae</taxon>
        <taxon>Mesorhabditinae</taxon>
        <taxon>Mesorhabditis</taxon>
    </lineage>
</organism>
<evidence type="ECO:0000256" key="3">
    <source>
        <dbReference type="ARBA" id="ARBA00023163"/>
    </source>
</evidence>
<proteinExistence type="predicted"/>
<dbReference type="PROSITE" id="PS01124">
    <property type="entry name" value="HTH_ARAC_FAMILY_2"/>
    <property type="match status" value="1"/>
</dbReference>
<dbReference type="PANTHER" id="PTHR43130">
    <property type="entry name" value="ARAC-FAMILY TRANSCRIPTIONAL REGULATOR"/>
    <property type="match status" value="1"/>
</dbReference>
<dbReference type="Gene3D" id="1.10.10.60">
    <property type="entry name" value="Homeodomain-like"/>
    <property type="match status" value="1"/>
</dbReference>
<evidence type="ECO:0000313" key="6">
    <source>
        <dbReference type="Proteomes" id="UP001177023"/>
    </source>
</evidence>
<reference evidence="5" key="1">
    <citation type="submission" date="2023-06" db="EMBL/GenBank/DDBJ databases">
        <authorList>
            <person name="Delattre M."/>
        </authorList>
    </citation>
    <scope>NUCLEOTIDE SEQUENCE</scope>
    <source>
        <strain evidence="5">AF72</strain>
    </source>
</reference>
<sequence>MIFGEGNSMRDIAFLVFPEFQILDLSGPLAAFEIAKEIGVSDPYCCSVVSLSGGPVMSSSGLEVRSQKIRSSPYDTLIVVGGKAFSKPYDLPMVSDHLANAAAKGTRRVASVCTGAFLLASAGLLDGRRATTHWRQTARLQRNFPKVRVQPNHIFTKDGGIWTSAGISAGIDLALAMIEEDLGNAVSHEVARAMVVYHRRPGGQSQFSAMADMEPTTDRMREVLSYMREHLNEQLSTEHLASIACLSLRQFGRAFLLETGETPAKAVERLRVEVARLRVERGAEPIELIAHSVGFKDPERMRRAFIRVIGHPPQSIRRLAAHQGVSAYEVAVEAEVS</sequence>
<dbReference type="GO" id="GO:0005634">
    <property type="term" value="C:nucleus"/>
    <property type="evidence" value="ECO:0007669"/>
    <property type="project" value="UniProtKB-SubCell"/>
</dbReference>
<dbReference type="CDD" id="cd03137">
    <property type="entry name" value="GATase1_AraC_1"/>
    <property type="match status" value="1"/>
</dbReference>
<evidence type="ECO:0000259" key="4">
    <source>
        <dbReference type="PROSITE" id="PS01124"/>
    </source>
</evidence>
<dbReference type="Gene3D" id="3.40.50.880">
    <property type="match status" value="1"/>
</dbReference>
<dbReference type="Proteomes" id="UP001177023">
    <property type="component" value="Unassembled WGS sequence"/>
</dbReference>
<dbReference type="AlphaFoldDB" id="A0AA36FNX9"/>
<dbReference type="Pfam" id="PF01965">
    <property type="entry name" value="DJ-1_PfpI"/>
    <property type="match status" value="1"/>
</dbReference>
<dbReference type="GO" id="GO:0003700">
    <property type="term" value="F:DNA-binding transcription factor activity"/>
    <property type="evidence" value="ECO:0007669"/>
    <property type="project" value="InterPro"/>
</dbReference>
<name>A0AA36FNX9_9BILA</name>
<dbReference type="SMART" id="SM00342">
    <property type="entry name" value="HTH_ARAC"/>
    <property type="match status" value="1"/>
</dbReference>
<dbReference type="EMBL" id="CATQJA010000005">
    <property type="protein sequence ID" value="CAJ0557349.1"/>
    <property type="molecule type" value="Genomic_DNA"/>
</dbReference>
<keyword evidence="2" id="KW-0805">Transcription regulation</keyword>
<gene>
    <name evidence="5" type="ORF">MSPICULIGERA_LOCUS107</name>
</gene>
<dbReference type="SUPFAM" id="SSF46689">
    <property type="entry name" value="Homeodomain-like"/>
    <property type="match status" value="2"/>
</dbReference>
<accession>A0AA36FNX9</accession>
<dbReference type="InterPro" id="IPR002818">
    <property type="entry name" value="DJ-1/PfpI"/>
</dbReference>
<dbReference type="SUPFAM" id="SSF52317">
    <property type="entry name" value="Class I glutamine amidotransferase-like"/>
    <property type="match status" value="1"/>
</dbReference>
<comment type="caution">
    <text evidence="5">The sequence shown here is derived from an EMBL/GenBank/DDBJ whole genome shotgun (WGS) entry which is preliminary data.</text>
</comment>
<dbReference type="InterPro" id="IPR018060">
    <property type="entry name" value="HTH_AraC"/>
</dbReference>
<protein>
    <recommendedName>
        <fullName evidence="4">HTH araC/xylS-type domain-containing protein</fullName>
    </recommendedName>
</protein>
<dbReference type="InterPro" id="IPR009057">
    <property type="entry name" value="Homeodomain-like_sf"/>
</dbReference>
<evidence type="ECO:0000256" key="1">
    <source>
        <dbReference type="ARBA" id="ARBA00004123"/>
    </source>
</evidence>
<evidence type="ECO:0000313" key="5">
    <source>
        <dbReference type="EMBL" id="CAJ0557349.1"/>
    </source>
</evidence>
<dbReference type="GO" id="GO:0043565">
    <property type="term" value="F:sequence-specific DNA binding"/>
    <property type="evidence" value="ECO:0007669"/>
    <property type="project" value="InterPro"/>
</dbReference>
<comment type="subcellular location">
    <subcellularLocation>
        <location evidence="1">Nucleus</location>
    </subcellularLocation>
</comment>
<dbReference type="PANTHER" id="PTHR43130:SF3">
    <property type="entry name" value="HTH-TYPE TRANSCRIPTIONAL REGULATOR RV1931C"/>
    <property type="match status" value="1"/>
</dbReference>
<keyword evidence="3" id="KW-0804">Transcription</keyword>
<keyword evidence="6" id="KW-1185">Reference proteome</keyword>
<dbReference type="Pfam" id="PF12833">
    <property type="entry name" value="HTH_18"/>
    <property type="match status" value="1"/>
</dbReference>
<evidence type="ECO:0000256" key="2">
    <source>
        <dbReference type="ARBA" id="ARBA00023015"/>
    </source>
</evidence>
<dbReference type="InterPro" id="IPR052158">
    <property type="entry name" value="INH-QAR"/>
</dbReference>
<feature type="non-terminal residue" evidence="5">
    <location>
        <position position="337"/>
    </location>
</feature>
<dbReference type="InterPro" id="IPR029062">
    <property type="entry name" value="Class_I_gatase-like"/>
</dbReference>
<feature type="domain" description="HTH araC/xylS-type" evidence="4">
    <location>
        <begin position="221"/>
        <end position="319"/>
    </location>
</feature>